<dbReference type="RefSeq" id="WP_307237713.1">
    <property type="nucleotide sequence ID" value="NZ_JAUSUZ010000001.1"/>
</dbReference>
<dbReference type="PANTHER" id="PTHR24173:SF74">
    <property type="entry name" value="ANKYRIN REPEAT DOMAIN-CONTAINING PROTEIN 16"/>
    <property type="match status" value="1"/>
</dbReference>
<proteinExistence type="predicted"/>
<dbReference type="EMBL" id="JAUSUZ010000001">
    <property type="protein sequence ID" value="MDQ0365285.1"/>
    <property type="molecule type" value="Genomic_DNA"/>
</dbReference>
<keyword evidence="5" id="KW-1185">Reference proteome</keyword>
<feature type="repeat" description="ANK" evidence="3">
    <location>
        <begin position="437"/>
        <end position="469"/>
    </location>
</feature>
<evidence type="ECO:0000313" key="4">
    <source>
        <dbReference type="EMBL" id="MDQ0365285.1"/>
    </source>
</evidence>
<evidence type="ECO:0000256" key="2">
    <source>
        <dbReference type="ARBA" id="ARBA00023043"/>
    </source>
</evidence>
<evidence type="ECO:0000313" key="5">
    <source>
        <dbReference type="Proteomes" id="UP001240236"/>
    </source>
</evidence>
<dbReference type="SUPFAM" id="SSF48403">
    <property type="entry name" value="Ankyrin repeat"/>
    <property type="match status" value="1"/>
</dbReference>
<dbReference type="Gene3D" id="1.25.40.20">
    <property type="entry name" value="Ankyrin repeat-containing domain"/>
    <property type="match status" value="2"/>
</dbReference>
<dbReference type="InterPro" id="IPR002110">
    <property type="entry name" value="Ankyrin_rpt"/>
</dbReference>
<dbReference type="Pfam" id="PF12796">
    <property type="entry name" value="Ank_2"/>
    <property type="match status" value="1"/>
</dbReference>
<comment type="caution">
    <text evidence="4">The sequence shown here is derived from an EMBL/GenBank/DDBJ whole genome shotgun (WGS) entry which is preliminary data.</text>
</comment>
<dbReference type="AlphaFoldDB" id="A0AAE3VX44"/>
<dbReference type="PROSITE" id="PS50088">
    <property type="entry name" value="ANK_REPEAT"/>
    <property type="match status" value="2"/>
</dbReference>
<dbReference type="Proteomes" id="UP001240236">
    <property type="component" value="Unassembled WGS sequence"/>
</dbReference>
<organism evidence="4 5">
    <name type="scientific">Catenuloplanes indicus</name>
    <dbReference type="NCBI Taxonomy" id="137267"/>
    <lineage>
        <taxon>Bacteria</taxon>
        <taxon>Bacillati</taxon>
        <taxon>Actinomycetota</taxon>
        <taxon>Actinomycetes</taxon>
        <taxon>Micromonosporales</taxon>
        <taxon>Micromonosporaceae</taxon>
        <taxon>Catenuloplanes</taxon>
    </lineage>
</organism>
<keyword evidence="2 3" id="KW-0040">ANK repeat</keyword>
<dbReference type="SMART" id="SM00248">
    <property type="entry name" value="ANK"/>
    <property type="match status" value="4"/>
</dbReference>
<evidence type="ECO:0000256" key="3">
    <source>
        <dbReference type="PROSITE-ProRule" id="PRU00023"/>
    </source>
</evidence>
<keyword evidence="1" id="KW-0677">Repeat</keyword>
<sequence length="596" mass="64709">MSLPYPFVQLLPVWREARRFAVPAGMVTAATARREAGDVAGACAAAAVDLRADLAAVHRTRGAEVAARLAADLRHLAPDLTRWHAPRERGQDRGVLAPRRAITLARYGPDALYLRTPATAHAVQRMSLHFGPLDHDDPWVRTDSWAGARHLWDVRAAPGLRAVLGGDRLPFFDGMRRIGRPAAAPAPPDDRAALAEWTIRLLDDDAEIEAWAAAGIALHPPRHRLPWTARQVFLPLLRDTLDRMAAGPDDAVLLWPSEREGRVIVSRGPAGLSARIAPTADTPDVPVLPVALWRRSPDLELLRLGLIRPAGLHPLVRAALFPDAPDDYRPGPVADAERIRVRCGTVWHPAGWRDGRLELSAHGPDEARRERAMRALGAPVPRCFTIEDGWRHGPAGRLPKRLRVLRRHLLLTAAHGDPDGVTRLLDHGVDPAVTGIDGGNLLHLAGHLNRPELITRLIAAGLSVHDRDRHGRTPLAATLLQGAAAPVVRALLDAGARTDVTALDRATPLHLLHSPDATTILPWLLATGLDLEARDHAGRTPLFRLIHHHAPPEPIAALLAAGADPHAGDTLETAITTSHRTDLDFLRTRPTPEATS</sequence>
<protein>
    <submittedName>
        <fullName evidence="4">Ankyrin repeat protein</fullName>
    </submittedName>
</protein>
<name>A0AAE3VX44_9ACTN</name>
<feature type="repeat" description="ANK" evidence="3">
    <location>
        <begin position="470"/>
        <end position="503"/>
    </location>
</feature>
<dbReference type="PANTHER" id="PTHR24173">
    <property type="entry name" value="ANKYRIN REPEAT CONTAINING"/>
    <property type="match status" value="1"/>
</dbReference>
<accession>A0AAE3VX44</accession>
<evidence type="ECO:0000256" key="1">
    <source>
        <dbReference type="ARBA" id="ARBA00022737"/>
    </source>
</evidence>
<gene>
    <name evidence="4" type="ORF">J2S42_001954</name>
</gene>
<reference evidence="4 5" key="1">
    <citation type="submission" date="2023-07" db="EMBL/GenBank/DDBJ databases">
        <title>Sequencing the genomes of 1000 actinobacteria strains.</title>
        <authorList>
            <person name="Klenk H.-P."/>
        </authorList>
    </citation>
    <scope>NUCLEOTIDE SEQUENCE [LARGE SCALE GENOMIC DNA]</scope>
    <source>
        <strain evidence="4 5">DSM 44709</strain>
    </source>
</reference>
<dbReference type="InterPro" id="IPR036770">
    <property type="entry name" value="Ankyrin_rpt-contain_sf"/>
</dbReference>